<evidence type="ECO:0000256" key="2">
    <source>
        <dbReference type="ARBA" id="ARBA00004370"/>
    </source>
</evidence>
<keyword evidence="16" id="KW-1185">Reference proteome</keyword>
<evidence type="ECO:0000256" key="7">
    <source>
        <dbReference type="ARBA" id="ARBA00022777"/>
    </source>
</evidence>
<dbReference type="SUPFAM" id="SSF55874">
    <property type="entry name" value="ATPase domain of HSP90 chaperone/DNA topoisomerase II/histidine kinase"/>
    <property type="match status" value="1"/>
</dbReference>
<evidence type="ECO:0000256" key="3">
    <source>
        <dbReference type="ARBA" id="ARBA00012438"/>
    </source>
</evidence>
<dbReference type="Gene3D" id="6.10.340.10">
    <property type="match status" value="1"/>
</dbReference>
<feature type="region of interest" description="Disordered" evidence="11">
    <location>
        <begin position="86"/>
        <end position="148"/>
    </location>
</feature>
<evidence type="ECO:0000313" key="15">
    <source>
        <dbReference type="EMBL" id="TDR36984.1"/>
    </source>
</evidence>
<evidence type="ECO:0000256" key="4">
    <source>
        <dbReference type="ARBA" id="ARBA00022553"/>
    </source>
</evidence>
<dbReference type="PANTHER" id="PTHR45436:SF5">
    <property type="entry name" value="SENSOR HISTIDINE KINASE TRCS"/>
    <property type="match status" value="1"/>
</dbReference>
<evidence type="ECO:0000256" key="8">
    <source>
        <dbReference type="ARBA" id="ARBA00022989"/>
    </source>
</evidence>
<dbReference type="InterPro" id="IPR003594">
    <property type="entry name" value="HATPase_dom"/>
</dbReference>
<comment type="caution">
    <text evidence="15">The sequence shown here is derived from an EMBL/GenBank/DDBJ whole genome shotgun (WGS) entry which is preliminary data.</text>
</comment>
<dbReference type="CDD" id="cd06225">
    <property type="entry name" value="HAMP"/>
    <property type="match status" value="1"/>
</dbReference>
<dbReference type="InterPro" id="IPR003660">
    <property type="entry name" value="HAMP_dom"/>
</dbReference>
<evidence type="ECO:0000259" key="14">
    <source>
        <dbReference type="PROSITE" id="PS50885"/>
    </source>
</evidence>
<keyword evidence="10 12" id="KW-0472">Membrane</keyword>
<proteinExistence type="predicted"/>
<keyword evidence="5" id="KW-0808">Transferase</keyword>
<feature type="domain" description="Histidine kinase" evidence="13">
    <location>
        <begin position="291"/>
        <end position="506"/>
    </location>
</feature>
<dbReference type="SMART" id="SM00388">
    <property type="entry name" value="HisKA"/>
    <property type="match status" value="1"/>
</dbReference>
<dbReference type="Proteomes" id="UP000295293">
    <property type="component" value="Unassembled WGS sequence"/>
</dbReference>
<evidence type="ECO:0000256" key="12">
    <source>
        <dbReference type="SAM" id="Phobius"/>
    </source>
</evidence>
<dbReference type="Pfam" id="PF02518">
    <property type="entry name" value="HATPase_c"/>
    <property type="match status" value="1"/>
</dbReference>
<dbReference type="PANTHER" id="PTHR45436">
    <property type="entry name" value="SENSOR HISTIDINE KINASE YKOH"/>
    <property type="match status" value="1"/>
</dbReference>
<dbReference type="InterPro" id="IPR036097">
    <property type="entry name" value="HisK_dim/P_sf"/>
</dbReference>
<dbReference type="AlphaFoldDB" id="A0A4R6YJ58"/>
<keyword evidence="4" id="KW-0597">Phosphoprotein</keyword>
<evidence type="ECO:0000256" key="1">
    <source>
        <dbReference type="ARBA" id="ARBA00000085"/>
    </source>
</evidence>
<dbReference type="EMBL" id="SNZH01000026">
    <property type="protein sequence ID" value="TDR36984.1"/>
    <property type="molecule type" value="Genomic_DNA"/>
</dbReference>
<evidence type="ECO:0000256" key="10">
    <source>
        <dbReference type="ARBA" id="ARBA00023136"/>
    </source>
</evidence>
<evidence type="ECO:0000256" key="9">
    <source>
        <dbReference type="ARBA" id="ARBA00023012"/>
    </source>
</evidence>
<dbReference type="Gene3D" id="1.10.287.130">
    <property type="match status" value="1"/>
</dbReference>
<keyword evidence="8 12" id="KW-1133">Transmembrane helix</keyword>
<evidence type="ECO:0000256" key="5">
    <source>
        <dbReference type="ARBA" id="ARBA00022679"/>
    </source>
</evidence>
<organism evidence="15 16">
    <name type="scientific">Tahibacter aquaticus</name>
    <dbReference type="NCBI Taxonomy" id="520092"/>
    <lineage>
        <taxon>Bacteria</taxon>
        <taxon>Pseudomonadati</taxon>
        <taxon>Pseudomonadota</taxon>
        <taxon>Gammaproteobacteria</taxon>
        <taxon>Lysobacterales</taxon>
        <taxon>Rhodanobacteraceae</taxon>
        <taxon>Tahibacter</taxon>
    </lineage>
</organism>
<name>A0A4R6YJ58_9GAMM</name>
<comment type="catalytic activity">
    <reaction evidence="1">
        <text>ATP + protein L-histidine = ADP + protein N-phospho-L-histidine.</text>
        <dbReference type="EC" id="2.7.13.3"/>
    </reaction>
</comment>
<dbReference type="RefSeq" id="WP_133821804.1">
    <property type="nucleotide sequence ID" value="NZ_SNZH01000026.1"/>
</dbReference>
<evidence type="ECO:0000313" key="16">
    <source>
        <dbReference type="Proteomes" id="UP000295293"/>
    </source>
</evidence>
<accession>A0A4R6YJ58</accession>
<keyword evidence="6 12" id="KW-0812">Transmembrane</keyword>
<evidence type="ECO:0000256" key="6">
    <source>
        <dbReference type="ARBA" id="ARBA00022692"/>
    </source>
</evidence>
<dbReference type="InterPro" id="IPR003661">
    <property type="entry name" value="HisK_dim/P_dom"/>
</dbReference>
<evidence type="ECO:0000256" key="11">
    <source>
        <dbReference type="SAM" id="MobiDB-lite"/>
    </source>
</evidence>
<dbReference type="InterPro" id="IPR050428">
    <property type="entry name" value="TCS_sensor_his_kinase"/>
</dbReference>
<dbReference type="SUPFAM" id="SSF47384">
    <property type="entry name" value="Homodimeric domain of signal transducing histidine kinase"/>
    <property type="match status" value="1"/>
</dbReference>
<gene>
    <name evidence="15" type="ORF">DFR29_12620</name>
</gene>
<dbReference type="SMART" id="SM00387">
    <property type="entry name" value="HATPase_c"/>
    <property type="match status" value="1"/>
</dbReference>
<keyword evidence="9" id="KW-0902">Two-component regulatory system</keyword>
<dbReference type="Pfam" id="PF00512">
    <property type="entry name" value="HisKA"/>
    <property type="match status" value="1"/>
</dbReference>
<sequence length="509" mass="54385">MRLRLWHQLFLLNALLVVAALAGVLLVQQQAFRRGLVDYLNALDRQRATAVAGVLARHYRDVGNWESLRQRPRVWLALVGAGLEREGIAPGGDGPPAGEEQPPPPRADDPPPRAPERLAPQDDFPPRRPARPPPPAERPPPRRPGGMDLPARLILLDLQGAHVGGGGVLEHADFDVPIDVDGRVVGHLKLTPLPRLRGEEDVAFVRHQTGIAAAAGGVALVLALLASVALGARLLRPLQHVTDGARRLAAGDFTARVAAGDGEIGALAHDFNRLALALDQASQARRQWIADISHELRTPLAILRGEIHALEDGIRPYTPAAIASLRVETERLGALIDDLYQLALADVGALAYRLEPLDLGELLRDAAAGHAALLRERGLDLQLHLPDEAMPIEGDAQRLSQLWDNLLANAARYSDAGGCVRVQAQRLRASWLIHVDDTPPGVAEADLPHLFERLFRSDTSRSRSSGGAGLGLAICKSIVAAHAGSIVAAPSPLGGLRISVELPSGRACA</sequence>
<evidence type="ECO:0000259" key="13">
    <source>
        <dbReference type="PROSITE" id="PS50109"/>
    </source>
</evidence>
<dbReference type="EC" id="2.7.13.3" evidence="3"/>
<reference evidence="15 16" key="1">
    <citation type="submission" date="2019-03" db="EMBL/GenBank/DDBJ databases">
        <title>Genomic Encyclopedia of Type Strains, Phase IV (KMG-IV): sequencing the most valuable type-strain genomes for metagenomic binning, comparative biology and taxonomic classification.</title>
        <authorList>
            <person name="Goeker M."/>
        </authorList>
    </citation>
    <scope>NUCLEOTIDE SEQUENCE [LARGE SCALE GENOMIC DNA]</scope>
    <source>
        <strain evidence="15 16">DSM 21667</strain>
    </source>
</reference>
<dbReference type="FunFam" id="3.30.565.10:FF:000006">
    <property type="entry name" value="Sensor histidine kinase WalK"/>
    <property type="match status" value="1"/>
</dbReference>
<dbReference type="InterPro" id="IPR005467">
    <property type="entry name" value="His_kinase_dom"/>
</dbReference>
<dbReference type="PROSITE" id="PS50885">
    <property type="entry name" value="HAMP"/>
    <property type="match status" value="1"/>
</dbReference>
<dbReference type="GO" id="GO:0000155">
    <property type="term" value="F:phosphorelay sensor kinase activity"/>
    <property type="evidence" value="ECO:0007669"/>
    <property type="project" value="InterPro"/>
</dbReference>
<dbReference type="InterPro" id="IPR036890">
    <property type="entry name" value="HATPase_C_sf"/>
</dbReference>
<dbReference type="InterPro" id="IPR004358">
    <property type="entry name" value="Sig_transdc_His_kin-like_C"/>
</dbReference>
<dbReference type="PRINTS" id="PR00344">
    <property type="entry name" value="BCTRLSENSOR"/>
</dbReference>
<feature type="transmembrane region" description="Helical" evidence="12">
    <location>
        <begin position="211"/>
        <end position="232"/>
    </location>
</feature>
<dbReference type="CDD" id="cd00082">
    <property type="entry name" value="HisKA"/>
    <property type="match status" value="1"/>
</dbReference>
<feature type="domain" description="HAMP" evidence="14">
    <location>
        <begin position="232"/>
        <end position="283"/>
    </location>
</feature>
<dbReference type="Pfam" id="PF00672">
    <property type="entry name" value="HAMP"/>
    <property type="match status" value="1"/>
</dbReference>
<dbReference type="SUPFAM" id="SSF158472">
    <property type="entry name" value="HAMP domain-like"/>
    <property type="match status" value="1"/>
</dbReference>
<dbReference type="SMART" id="SM00304">
    <property type="entry name" value="HAMP"/>
    <property type="match status" value="1"/>
</dbReference>
<protein>
    <recommendedName>
        <fullName evidence="3">histidine kinase</fullName>
        <ecNumber evidence="3">2.7.13.3</ecNumber>
    </recommendedName>
</protein>
<dbReference type="Gene3D" id="3.30.565.10">
    <property type="entry name" value="Histidine kinase-like ATPase, C-terminal domain"/>
    <property type="match status" value="1"/>
</dbReference>
<keyword evidence="7 15" id="KW-0418">Kinase</keyword>
<dbReference type="OrthoDB" id="9804645at2"/>
<feature type="compositionally biased region" description="Basic and acidic residues" evidence="11">
    <location>
        <begin position="106"/>
        <end position="126"/>
    </location>
</feature>
<dbReference type="GO" id="GO:0005886">
    <property type="term" value="C:plasma membrane"/>
    <property type="evidence" value="ECO:0007669"/>
    <property type="project" value="UniProtKB-ARBA"/>
</dbReference>
<dbReference type="PROSITE" id="PS50109">
    <property type="entry name" value="HIS_KIN"/>
    <property type="match status" value="1"/>
</dbReference>
<comment type="subcellular location">
    <subcellularLocation>
        <location evidence="2">Membrane</location>
    </subcellularLocation>
</comment>